<proteinExistence type="predicted"/>
<keyword evidence="1" id="KW-1133">Transmembrane helix</keyword>
<dbReference type="EMBL" id="SUNE01000001">
    <property type="protein sequence ID" value="MDG5898432.1"/>
    <property type="molecule type" value="Genomic_DNA"/>
</dbReference>
<gene>
    <name evidence="2" type="ORF">E2650_00640</name>
</gene>
<dbReference type="AlphaFoldDB" id="A0AAW6QQP3"/>
<name>A0AAW6QQP3_9GAMM</name>
<feature type="transmembrane region" description="Helical" evidence="1">
    <location>
        <begin position="36"/>
        <end position="55"/>
    </location>
</feature>
<accession>A0AAW6QQP3</accession>
<keyword evidence="1" id="KW-0812">Transmembrane</keyword>
<organism evidence="2">
    <name type="scientific">Shewanella xiamenensis</name>
    <dbReference type="NCBI Taxonomy" id="332186"/>
    <lineage>
        <taxon>Bacteria</taxon>
        <taxon>Pseudomonadati</taxon>
        <taxon>Pseudomonadota</taxon>
        <taxon>Gammaproteobacteria</taxon>
        <taxon>Alteromonadales</taxon>
        <taxon>Shewanellaceae</taxon>
        <taxon>Shewanella</taxon>
    </lineage>
</organism>
<sequence>MSVVKTMSIIGMVFFPLCLILASAFAEVDLKASAGWGIFSALYGIGYSITVFVQAKKLTNSAS</sequence>
<dbReference type="RefSeq" id="WP_279254504.1">
    <property type="nucleotide sequence ID" value="NZ_SUNE01000001.1"/>
</dbReference>
<evidence type="ECO:0000256" key="1">
    <source>
        <dbReference type="SAM" id="Phobius"/>
    </source>
</evidence>
<dbReference type="Proteomes" id="UP001152518">
    <property type="component" value="Unassembled WGS sequence"/>
</dbReference>
<evidence type="ECO:0000313" key="2">
    <source>
        <dbReference type="EMBL" id="MDG5898432.1"/>
    </source>
</evidence>
<protein>
    <submittedName>
        <fullName evidence="2">Uncharacterized protein</fullName>
    </submittedName>
</protein>
<comment type="caution">
    <text evidence="2">The sequence shown here is derived from an EMBL/GenBank/DDBJ whole genome shotgun (WGS) entry which is preliminary data.</text>
</comment>
<keyword evidence="1" id="KW-0472">Membrane</keyword>
<reference evidence="2" key="2">
    <citation type="submission" date="2019-04" db="EMBL/GenBank/DDBJ databases">
        <authorList>
            <person name="Zou H."/>
        </authorList>
    </citation>
    <scope>NUCLEOTIDE SEQUENCE</scope>
    <source>
        <strain evidence="2">2015oxa</strain>
    </source>
</reference>
<reference evidence="2" key="1">
    <citation type="journal article" date="2019" name="Int J Environ Res Public Health">
        <title>Characterization of Chromosome-Mediated BlaOXA-894 in Shewanella xiamenensis Isolated from Pig Wastewater.</title>
        <authorList>
            <person name="Zou H."/>
            <person name="Zhou Z."/>
            <person name="Xia H."/>
            <person name="Zhao Q."/>
            <person name="Li X."/>
        </authorList>
    </citation>
    <scope>NUCLEOTIDE SEQUENCE</scope>
    <source>
        <strain evidence="2">2015oxa</strain>
    </source>
</reference>